<keyword evidence="5" id="KW-0807">Transducer</keyword>
<evidence type="ECO:0000256" key="5">
    <source>
        <dbReference type="RuleBase" id="RU000688"/>
    </source>
</evidence>
<dbReference type="AlphaFoldDB" id="A0A8J1XWU4"/>
<dbReference type="EMBL" id="CAIIXF020000008">
    <property type="protein sequence ID" value="CAH1791929.1"/>
    <property type="molecule type" value="Genomic_DNA"/>
</dbReference>
<keyword evidence="3" id="KW-1133">Transmembrane helix</keyword>
<dbReference type="InterPro" id="IPR000276">
    <property type="entry name" value="GPCR_Rhodpsn"/>
</dbReference>
<dbReference type="GO" id="GO:0016020">
    <property type="term" value="C:membrane"/>
    <property type="evidence" value="ECO:0007669"/>
    <property type="project" value="UniProtKB-SubCell"/>
</dbReference>
<keyword evidence="5" id="KW-0297">G-protein coupled receptor</keyword>
<dbReference type="Pfam" id="PF00001">
    <property type="entry name" value="7tm_1"/>
    <property type="match status" value="1"/>
</dbReference>
<organism evidence="6 7">
    <name type="scientific">Owenia fusiformis</name>
    <name type="common">Polychaete worm</name>
    <dbReference type="NCBI Taxonomy" id="6347"/>
    <lineage>
        <taxon>Eukaryota</taxon>
        <taxon>Metazoa</taxon>
        <taxon>Spiralia</taxon>
        <taxon>Lophotrochozoa</taxon>
        <taxon>Annelida</taxon>
        <taxon>Polychaeta</taxon>
        <taxon>Sedentaria</taxon>
        <taxon>Canalipalpata</taxon>
        <taxon>Sabellida</taxon>
        <taxon>Oweniida</taxon>
        <taxon>Oweniidae</taxon>
        <taxon>Owenia</taxon>
    </lineage>
</organism>
<dbReference type="InterPro" id="IPR017452">
    <property type="entry name" value="GPCR_Rhodpsn_7TM"/>
</dbReference>
<dbReference type="PROSITE" id="PS50262">
    <property type="entry name" value="G_PROTEIN_RECEP_F1_2"/>
    <property type="match status" value="1"/>
</dbReference>
<evidence type="ECO:0000256" key="3">
    <source>
        <dbReference type="ARBA" id="ARBA00022989"/>
    </source>
</evidence>
<evidence type="ECO:0000313" key="6">
    <source>
        <dbReference type="EMBL" id="CAH1791929.1"/>
    </source>
</evidence>
<gene>
    <name evidence="6" type="ORF">OFUS_LOCUS16966</name>
</gene>
<comment type="caution">
    <text evidence="6">The sequence shown here is derived from an EMBL/GenBank/DDBJ whole genome shotgun (WGS) entry which is preliminary data.</text>
</comment>
<keyword evidence="2 5" id="KW-0812">Transmembrane</keyword>
<sequence>MTTQSETLMVKDGENTTIHPTGNNTSAVDSAIYKVIFYGLGSVGFCGNILVVFVFMNSRIQRRKITNMLIINQSTVDTLASMFLILNHLFDDNGLITKPGIVAELYCKLWLSQYTLWSTMTVSTFNLVALTLERYFAVIHPFIYTLKFTGMNVSIAIGVVWLSGLIFSSLNIWTTYLDGITCKPWAGYPSELFRNVCGVVTVCVMVFIPVGIFIGCYIRIAMEIYRQAKMTDTSSHRDTQMSKAKINIIRTLLLVSVCFFLCWITNGTYYMLYSLGVLPNFESPIYKPSVIASYVNCCVNPFIYVFSYNAFQGALKEAFGCETSEEQLS</sequence>
<dbReference type="PRINTS" id="PR00237">
    <property type="entry name" value="GPCRRHODOPSN"/>
</dbReference>
<proteinExistence type="inferred from homology"/>
<dbReference type="SUPFAM" id="SSF81321">
    <property type="entry name" value="Family A G protein-coupled receptor-like"/>
    <property type="match status" value="1"/>
</dbReference>
<reference evidence="6" key="1">
    <citation type="submission" date="2022-03" db="EMBL/GenBank/DDBJ databases">
        <authorList>
            <person name="Martin C."/>
        </authorList>
    </citation>
    <scope>NUCLEOTIDE SEQUENCE</scope>
</reference>
<evidence type="ECO:0000256" key="1">
    <source>
        <dbReference type="ARBA" id="ARBA00004370"/>
    </source>
</evidence>
<evidence type="ECO:0000256" key="4">
    <source>
        <dbReference type="ARBA" id="ARBA00023136"/>
    </source>
</evidence>
<dbReference type="PANTHER" id="PTHR45698:SF1">
    <property type="entry name" value="TRACE AMINE-ASSOCIATED RECEPTOR 13C-LIKE"/>
    <property type="match status" value="1"/>
</dbReference>
<dbReference type="CDD" id="cd00637">
    <property type="entry name" value="7tm_classA_rhodopsin-like"/>
    <property type="match status" value="1"/>
</dbReference>
<comment type="subcellular location">
    <subcellularLocation>
        <location evidence="1">Membrane</location>
    </subcellularLocation>
</comment>
<accession>A0A8J1XWU4</accession>
<dbReference type="Proteomes" id="UP000749559">
    <property type="component" value="Unassembled WGS sequence"/>
</dbReference>
<keyword evidence="7" id="KW-1185">Reference proteome</keyword>
<name>A0A8J1XWU4_OWEFU</name>
<comment type="similarity">
    <text evidence="5">Belongs to the G-protein coupled receptor 1 family.</text>
</comment>
<keyword evidence="5" id="KW-0675">Receptor</keyword>
<dbReference type="GO" id="GO:0004930">
    <property type="term" value="F:G protein-coupled receptor activity"/>
    <property type="evidence" value="ECO:0007669"/>
    <property type="project" value="UniProtKB-KW"/>
</dbReference>
<evidence type="ECO:0000256" key="2">
    <source>
        <dbReference type="ARBA" id="ARBA00022692"/>
    </source>
</evidence>
<keyword evidence="4" id="KW-0472">Membrane</keyword>
<dbReference type="OrthoDB" id="10042731at2759"/>
<evidence type="ECO:0000313" key="7">
    <source>
        <dbReference type="Proteomes" id="UP000749559"/>
    </source>
</evidence>
<dbReference type="PROSITE" id="PS00237">
    <property type="entry name" value="G_PROTEIN_RECEP_F1_1"/>
    <property type="match status" value="1"/>
</dbReference>
<dbReference type="PANTHER" id="PTHR45698">
    <property type="entry name" value="TRACE AMINE-ASSOCIATED RECEPTOR 19N-RELATED"/>
    <property type="match status" value="1"/>
</dbReference>
<dbReference type="Gene3D" id="1.20.1070.10">
    <property type="entry name" value="Rhodopsin 7-helix transmembrane proteins"/>
    <property type="match status" value="1"/>
</dbReference>
<protein>
    <submittedName>
        <fullName evidence="6">Uncharacterized protein</fullName>
    </submittedName>
</protein>